<feature type="compositionally biased region" description="Basic and acidic residues" evidence="8">
    <location>
        <begin position="49"/>
        <end position="64"/>
    </location>
</feature>
<evidence type="ECO:0000256" key="1">
    <source>
        <dbReference type="ARBA" id="ARBA00004123"/>
    </source>
</evidence>
<feature type="region of interest" description="Disordered" evidence="8">
    <location>
        <begin position="47"/>
        <end position="73"/>
    </location>
</feature>
<evidence type="ECO:0000256" key="3">
    <source>
        <dbReference type="ARBA" id="ARBA00023125"/>
    </source>
</evidence>
<evidence type="ECO:0000256" key="4">
    <source>
        <dbReference type="ARBA" id="ARBA00023155"/>
    </source>
</evidence>
<evidence type="ECO:0000259" key="9">
    <source>
        <dbReference type="PROSITE" id="PS50071"/>
    </source>
</evidence>
<dbReference type="SMART" id="SM00389">
    <property type="entry name" value="HOX"/>
    <property type="match status" value="1"/>
</dbReference>
<keyword evidence="2" id="KW-0217">Developmental protein</keyword>
<dbReference type="GO" id="GO:0000981">
    <property type="term" value="F:DNA-binding transcription factor activity, RNA polymerase II-specific"/>
    <property type="evidence" value="ECO:0007669"/>
    <property type="project" value="TreeGrafter"/>
</dbReference>
<dbReference type="PANTHER" id="PTHR45793:SF5">
    <property type="entry name" value="HOMEOTIC PROTEIN OCELLILESS"/>
    <property type="match status" value="1"/>
</dbReference>
<evidence type="ECO:0000256" key="7">
    <source>
        <dbReference type="RuleBase" id="RU000682"/>
    </source>
</evidence>
<comment type="caution">
    <text evidence="10">The sequence shown here is derived from an EMBL/GenBank/DDBJ whole genome shotgun (WGS) entry which is preliminary data.</text>
</comment>
<evidence type="ECO:0000313" key="10">
    <source>
        <dbReference type="EMBL" id="PRP86097.1"/>
    </source>
</evidence>
<feature type="domain" description="Homeobox" evidence="9">
    <location>
        <begin position="59"/>
        <end position="119"/>
    </location>
</feature>
<evidence type="ECO:0000256" key="5">
    <source>
        <dbReference type="ARBA" id="ARBA00023242"/>
    </source>
</evidence>
<dbReference type="PROSITE" id="PS50071">
    <property type="entry name" value="HOMEOBOX_2"/>
    <property type="match status" value="1"/>
</dbReference>
<dbReference type="EMBL" id="MDYQ01000035">
    <property type="protein sequence ID" value="PRP86097.1"/>
    <property type="molecule type" value="Genomic_DNA"/>
</dbReference>
<evidence type="ECO:0000256" key="2">
    <source>
        <dbReference type="ARBA" id="ARBA00022473"/>
    </source>
</evidence>
<feature type="DNA-binding region" description="Homeobox" evidence="6">
    <location>
        <begin position="61"/>
        <end position="120"/>
    </location>
</feature>
<dbReference type="InterPro" id="IPR001356">
    <property type="entry name" value="HD"/>
</dbReference>
<dbReference type="OrthoDB" id="20971at2759"/>
<dbReference type="Proteomes" id="UP000241769">
    <property type="component" value="Unassembled WGS sequence"/>
</dbReference>
<dbReference type="PANTHER" id="PTHR45793">
    <property type="entry name" value="HOMEOBOX PROTEIN"/>
    <property type="match status" value="1"/>
</dbReference>
<dbReference type="Gene3D" id="1.10.10.60">
    <property type="entry name" value="Homeodomain-like"/>
    <property type="match status" value="1"/>
</dbReference>
<dbReference type="AlphaFoldDB" id="A0A2P6NQ58"/>
<accession>A0A2P6NQ58</accession>
<keyword evidence="3 6" id="KW-0238">DNA-binding</keyword>
<organism evidence="10 11">
    <name type="scientific">Planoprotostelium fungivorum</name>
    <dbReference type="NCBI Taxonomy" id="1890364"/>
    <lineage>
        <taxon>Eukaryota</taxon>
        <taxon>Amoebozoa</taxon>
        <taxon>Evosea</taxon>
        <taxon>Variosea</taxon>
        <taxon>Cavosteliida</taxon>
        <taxon>Cavosteliaceae</taxon>
        <taxon>Planoprotostelium</taxon>
    </lineage>
</organism>
<gene>
    <name evidence="10" type="ORF">PROFUN_03084</name>
</gene>
<dbReference type="InParanoid" id="A0A2P6NQ58"/>
<evidence type="ECO:0000256" key="6">
    <source>
        <dbReference type="PROSITE-ProRule" id="PRU00108"/>
    </source>
</evidence>
<keyword evidence="11" id="KW-1185">Reference proteome</keyword>
<sequence>MTDNNNNHTRAAIMKISELIHHLDREVIPMRSILPHEDAVVRALCNETESQRDKESTARTEKTKRQTGSSHQREVLESIFRGSPYPNAELRRELAEQFQTTPRKIQIWFQNRRSKAIKKPVQ</sequence>
<dbReference type="GO" id="GO:0005634">
    <property type="term" value="C:nucleus"/>
    <property type="evidence" value="ECO:0007669"/>
    <property type="project" value="UniProtKB-SubCell"/>
</dbReference>
<evidence type="ECO:0000256" key="8">
    <source>
        <dbReference type="SAM" id="MobiDB-lite"/>
    </source>
</evidence>
<reference evidence="10 11" key="1">
    <citation type="journal article" date="2018" name="Genome Biol. Evol.">
        <title>Multiple Roots of Fruiting Body Formation in Amoebozoa.</title>
        <authorList>
            <person name="Hillmann F."/>
            <person name="Forbes G."/>
            <person name="Novohradska S."/>
            <person name="Ferling I."/>
            <person name="Riege K."/>
            <person name="Groth M."/>
            <person name="Westermann M."/>
            <person name="Marz M."/>
            <person name="Spaller T."/>
            <person name="Winckler T."/>
            <person name="Schaap P."/>
            <person name="Glockner G."/>
        </authorList>
    </citation>
    <scope>NUCLEOTIDE SEQUENCE [LARGE SCALE GENOMIC DNA]</scope>
    <source>
        <strain evidence="10 11">Jena</strain>
    </source>
</reference>
<keyword evidence="4 6" id="KW-0371">Homeobox</keyword>
<keyword evidence="5 6" id="KW-0539">Nucleus</keyword>
<dbReference type="CDD" id="cd00086">
    <property type="entry name" value="homeodomain"/>
    <property type="match status" value="1"/>
</dbReference>
<comment type="subcellular location">
    <subcellularLocation>
        <location evidence="1 6 7">Nucleus</location>
    </subcellularLocation>
</comment>
<dbReference type="SUPFAM" id="SSF46689">
    <property type="entry name" value="Homeodomain-like"/>
    <property type="match status" value="1"/>
</dbReference>
<dbReference type="InterPro" id="IPR009057">
    <property type="entry name" value="Homeodomain-like_sf"/>
</dbReference>
<name>A0A2P6NQ58_9EUKA</name>
<dbReference type="GO" id="GO:0000978">
    <property type="term" value="F:RNA polymerase II cis-regulatory region sequence-specific DNA binding"/>
    <property type="evidence" value="ECO:0007669"/>
    <property type="project" value="TreeGrafter"/>
</dbReference>
<evidence type="ECO:0000313" key="11">
    <source>
        <dbReference type="Proteomes" id="UP000241769"/>
    </source>
</evidence>
<dbReference type="Pfam" id="PF00046">
    <property type="entry name" value="Homeodomain"/>
    <property type="match status" value="1"/>
</dbReference>
<dbReference type="STRING" id="1890364.A0A2P6NQ58"/>
<protein>
    <submittedName>
        <fullName evidence="10">Homeobox protein-like protein</fullName>
    </submittedName>
</protein>
<proteinExistence type="predicted"/>